<comment type="caution">
    <text evidence="1">The sequence shown here is derived from an EMBL/GenBank/DDBJ whole genome shotgun (WGS) entry which is preliminary data.</text>
</comment>
<dbReference type="EMBL" id="JACHGY010000001">
    <property type="protein sequence ID" value="MBB6429774.1"/>
    <property type="molecule type" value="Genomic_DNA"/>
</dbReference>
<name>A0A7X0H8I6_9BACT</name>
<dbReference type="Proteomes" id="UP000541810">
    <property type="component" value="Unassembled WGS sequence"/>
</dbReference>
<sequence length="227" mass="24676">MGTNYLPSREAELLSWALNFSNLVEADPPAYGLTEPQTTAFGAQVVDFQQRYNVCQDPGTRTPTKVQEKNDAKKGLIAAARSLVRIVQGYPGTSDSMRRDLDITIRDMDPTPVPVPETSPELTVVVVQGRKITIKLRSAENSGRARPSGVKGATLYYTTGEDYPQDINAWHFKGMQSRTTIEVTIPDTVPGGTKVWLTAQWANTKLQSGPACPPVETRIAGGLSQAA</sequence>
<proteinExistence type="predicted"/>
<dbReference type="RefSeq" id="WP_184677337.1">
    <property type="nucleotide sequence ID" value="NZ_JACHGY010000001.1"/>
</dbReference>
<accession>A0A7X0H8I6</accession>
<reference evidence="1 2" key="1">
    <citation type="submission" date="2020-08" db="EMBL/GenBank/DDBJ databases">
        <title>Genomic Encyclopedia of Type Strains, Phase IV (KMG-IV): sequencing the most valuable type-strain genomes for metagenomic binning, comparative biology and taxonomic classification.</title>
        <authorList>
            <person name="Goeker M."/>
        </authorList>
    </citation>
    <scope>NUCLEOTIDE SEQUENCE [LARGE SCALE GENOMIC DNA]</scope>
    <source>
        <strain evidence="1 2">DSM 103725</strain>
    </source>
</reference>
<dbReference type="AlphaFoldDB" id="A0A7X0H8I6"/>
<gene>
    <name evidence="1" type="ORF">HNQ40_001580</name>
</gene>
<protein>
    <submittedName>
        <fullName evidence="1">Uncharacterized protein</fullName>
    </submittedName>
</protein>
<evidence type="ECO:0000313" key="1">
    <source>
        <dbReference type="EMBL" id="MBB6429774.1"/>
    </source>
</evidence>
<organism evidence="1 2">
    <name type="scientific">Algisphaera agarilytica</name>
    <dbReference type="NCBI Taxonomy" id="1385975"/>
    <lineage>
        <taxon>Bacteria</taxon>
        <taxon>Pseudomonadati</taxon>
        <taxon>Planctomycetota</taxon>
        <taxon>Phycisphaerae</taxon>
        <taxon>Phycisphaerales</taxon>
        <taxon>Phycisphaeraceae</taxon>
        <taxon>Algisphaera</taxon>
    </lineage>
</organism>
<keyword evidence="2" id="KW-1185">Reference proteome</keyword>
<evidence type="ECO:0000313" key="2">
    <source>
        <dbReference type="Proteomes" id="UP000541810"/>
    </source>
</evidence>